<dbReference type="PANTHER" id="PTHR43224">
    <property type="entry name" value="AMIDINOTRANSFERASE"/>
    <property type="match status" value="1"/>
</dbReference>
<dbReference type="EMBL" id="UGSZ01000001">
    <property type="protein sequence ID" value="SUB57799.1"/>
    <property type="molecule type" value="Genomic_DNA"/>
</dbReference>
<dbReference type="SUPFAM" id="SSF55909">
    <property type="entry name" value="Pentein"/>
    <property type="match status" value="1"/>
</dbReference>
<accession>A0A379C6Q6</accession>
<dbReference type="AlphaFoldDB" id="A0A379C6Q6"/>
<dbReference type="PIRSF" id="PIRSF028188">
    <property type="entry name" value="Amdntrnsf_FN0238"/>
    <property type="match status" value="1"/>
</dbReference>
<dbReference type="Gene3D" id="3.75.10.10">
    <property type="entry name" value="L-arginine/glycine Amidinotransferase, Chain A"/>
    <property type="match status" value="1"/>
</dbReference>
<name>A0A379C6Q6_9FIRM</name>
<dbReference type="OrthoDB" id="9788268at2"/>
<reference evidence="1 2" key="1">
    <citation type="submission" date="2018-06" db="EMBL/GenBank/DDBJ databases">
        <authorList>
            <consortium name="Pathogen Informatics"/>
            <person name="Doyle S."/>
        </authorList>
    </citation>
    <scope>NUCLEOTIDE SEQUENCE [LARGE SCALE GENOMIC DNA]</scope>
    <source>
        <strain evidence="1 2">NCTC13149</strain>
    </source>
</reference>
<protein>
    <submittedName>
        <fullName evidence="1">Uncharacterized protein conserved in bacteria containing a pentein-type domain</fullName>
    </submittedName>
</protein>
<dbReference type="InterPro" id="IPR014541">
    <property type="entry name" value="Amdntrnsf_FN0238"/>
</dbReference>
<gene>
    <name evidence="1" type="ORF">NCTC13149_01656</name>
</gene>
<proteinExistence type="predicted"/>
<dbReference type="PANTHER" id="PTHR43224:SF1">
    <property type="entry name" value="AMIDINOTRANSFERASE"/>
    <property type="match status" value="1"/>
</dbReference>
<sequence length="311" mass="35106">MGGIDIKHTTNEVVMVRPKGFFFNAQTAVNNAYQHNDEADLNEVQKRALEEFNNLSDALKAKGVKVNILEDTAEPKTPDSIFPNNWFSTHEGGIMCIYPMFAENRQMEITKFKEKVVKICKDKAKDEEFFKIFDYSENHDKNKFLEGTGSIVIDRKNKVAYCSLSPRADKNLFETWCKDTGHVGVAFESRQDGKLIYHTNIVMGIGEKKAIICLEAVDEKDRQRVKDKLIEGGNDIVELTLEQTKACAGNTLELMGSDGKSFIVMSKMAYDSLDKDQIKKIEETTEIVCVDISTIEYYGGGSARCMIAEIF</sequence>
<evidence type="ECO:0000313" key="1">
    <source>
        <dbReference type="EMBL" id="SUB57799.1"/>
    </source>
</evidence>
<dbReference type="NCBIfam" id="NF046062">
    <property type="entry name" value="citrull_CtlX"/>
    <property type="match status" value="1"/>
</dbReference>
<dbReference type="Pfam" id="PF19420">
    <property type="entry name" value="DDAH_eukar"/>
    <property type="match status" value="1"/>
</dbReference>
<organism evidence="1 2">
    <name type="scientific">Peptoniphilus lacrimalis</name>
    <dbReference type="NCBI Taxonomy" id="33031"/>
    <lineage>
        <taxon>Bacteria</taxon>
        <taxon>Bacillati</taxon>
        <taxon>Bacillota</taxon>
        <taxon>Tissierellia</taxon>
        <taxon>Tissierellales</taxon>
        <taxon>Peptoniphilaceae</taxon>
        <taxon>Peptoniphilus</taxon>
    </lineage>
</organism>
<evidence type="ECO:0000313" key="2">
    <source>
        <dbReference type="Proteomes" id="UP000255517"/>
    </source>
</evidence>
<dbReference type="Proteomes" id="UP000255517">
    <property type="component" value="Unassembled WGS sequence"/>
</dbReference>